<dbReference type="Proteomes" id="UP000011723">
    <property type="component" value="Chromosome"/>
</dbReference>
<dbReference type="SUPFAM" id="SSF52540">
    <property type="entry name" value="P-loop containing nucleoside triphosphate hydrolases"/>
    <property type="match status" value="1"/>
</dbReference>
<evidence type="ECO:0000313" key="14">
    <source>
        <dbReference type="Proteomes" id="UP000011723"/>
    </source>
</evidence>
<keyword evidence="9 11" id="KW-0067">ATP-binding</keyword>
<evidence type="ECO:0000256" key="11">
    <source>
        <dbReference type="RuleBase" id="RU364115"/>
    </source>
</evidence>
<evidence type="ECO:0000256" key="8">
    <source>
        <dbReference type="ARBA" id="ARBA00022801"/>
    </source>
</evidence>
<evidence type="ECO:0000259" key="12">
    <source>
        <dbReference type="PROSITE" id="PS51192"/>
    </source>
</evidence>
<keyword evidence="4" id="KW-0540">Nuclease</keyword>
<protein>
    <recommendedName>
        <fullName evidence="11">Type I restriction enzyme endonuclease subunit</fullName>
        <shortName evidence="11">R protein</shortName>
        <ecNumber evidence="11">3.1.21.3</ecNumber>
    </recommendedName>
</protein>
<proteinExistence type="inferred from homology"/>
<dbReference type="InterPro" id="IPR051268">
    <property type="entry name" value="Type-I_R_enzyme_R_subunit"/>
</dbReference>
<evidence type="ECO:0000256" key="2">
    <source>
        <dbReference type="ARBA" id="ARBA00008598"/>
    </source>
</evidence>
<keyword evidence="10 11" id="KW-0238">DNA-binding</keyword>
<keyword evidence="6 11" id="KW-0680">Restriction system</keyword>
<evidence type="ECO:0000256" key="4">
    <source>
        <dbReference type="ARBA" id="ARBA00022722"/>
    </source>
</evidence>
<evidence type="ECO:0000256" key="10">
    <source>
        <dbReference type="ARBA" id="ARBA00023125"/>
    </source>
</evidence>
<sequence length="1059" mass="121757">MAIPHEFTDEAAFENAVVTALTQNHGWSKKVLYSPTEHDLIENWAEIVFENNNTPERLNNFPLSQVEKDTLAQEIAGLTTPNAVHRLLQGKEVTLRRNNPADKRNHDQSIQLTIFDPAEVAGGDSTYQVAQQPRFGKKIDVESDRRGDIVLLIWGLPLIHIELKSSTQTVDKAIIQLQRYMDQQVFTGLMNAVQIMVAMTPDDMRYFARPVSADALNHDFVFHWTDQNNDYFPDWGGVARTFLSIPHAHRLIGNYIIADGADEVLKVLRPYQIYAVSRIIERITEINALDDDNWSRHTHKGGYIWHTTGSGKTMTSFKAADLLARMKLAEKVIFVLDRIELSDQSMKEYRNFAADPDELHEPRSSHELVKFMKAPHKRLIVTSLHKLGKICGDESQYGEADFAKMRDQRILFVFDEAHRSTFGEMFSDIKRRFPHSVFIGFTGTPIKDKNRRKDSMTVDLFGEELHSYAITHGMRDKNVLEFDTIGVDTFENLREQVALREADAADLDEVMADEKKRAIFDRYMDEELVPMTSSTDENDKVVKGIEQLAGSSAWDNPDHRREVVRYIFKHWTRRSRGGELHAMLAADSVPEAIDYYRLFKALTDLDVTAVFADETEHTKSSLERDKGLREILKDYNARYDKSFARDQLVEFKRDVSNRLAHKEAYKGIESKPKEQIDLVIVVDQLLTGYDSKWLNTLYFDRVFTYDRLVQAFSRTNRVLDNHLKPHGIIVYFRMVNTMAENIDEAFDLYSGSHGDQVFVDKLPQVLATINKLYGSIGEVFQSAGINDFERLPDDKESRKKFALTFADLSRAVQTALIQGFVWGQSHYEFPELPDEPKVDVELNETSYEALMARYGELGSDSEAGDDDIPLDLSTLAVVNQTKRIDFEYLDAKFEKYRQALKSVDASVDEHERLLEEVRTAYAALSQEDQDIAREIVSDIQSGVISVHTDKKFQEYLREYKVARQDRNTQLLHEATNIPVSKINEMLDVCGDTQASLYEFTRFQNMFKMVDAHVFDDWLKTSKGLDLPPFFQRSALTEILEQFFIRGGMDPKEWDASRFE</sequence>
<dbReference type="GO" id="GO:0009307">
    <property type="term" value="P:DNA restriction-modification system"/>
    <property type="evidence" value="ECO:0007669"/>
    <property type="project" value="UniProtKB-KW"/>
</dbReference>
<dbReference type="CDD" id="cd22332">
    <property type="entry name" value="HsdR_N"/>
    <property type="match status" value="1"/>
</dbReference>
<dbReference type="PATRIC" id="fig|1121362.3.peg.719"/>
<dbReference type="InterPro" id="IPR040980">
    <property type="entry name" value="SWI2_SNF2"/>
</dbReference>
<evidence type="ECO:0000256" key="3">
    <source>
        <dbReference type="ARBA" id="ARBA00011296"/>
    </source>
</evidence>
<keyword evidence="8 11" id="KW-0378">Hydrolase</keyword>
<dbReference type="EC" id="3.1.21.3" evidence="11"/>
<dbReference type="OrthoDB" id="9758243at2"/>
<dbReference type="Pfam" id="PF22679">
    <property type="entry name" value="T1R_D3-like"/>
    <property type="match status" value="1"/>
</dbReference>
<dbReference type="GO" id="GO:0003677">
    <property type="term" value="F:DNA binding"/>
    <property type="evidence" value="ECO:0007669"/>
    <property type="project" value="UniProtKB-KW"/>
</dbReference>
<dbReference type="PANTHER" id="PTHR30195:SF16">
    <property type="entry name" value="TYPE I RESTRICTION ENZYME ENDONUCLEASE SUBUNIT"/>
    <property type="match status" value="1"/>
</dbReference>
<reference evidence="13 14" key="1">
    <citation type="journal article" date="2012" name="Stand. Genomic Sci.">
        <title>Genome sequence of the halotolerant bacterium Corynebacterium halotolerans type strain YIM 70093(T) (= DSM 44683(T)).</title>
        <authorList>
            <person name="Ruckert C."/>
            <person name="Albersmeier A."/>
            <person name="Al-Dilaimi A."/>
            <person name="Niehaus K."/>
            <person name="Szczepanowski R."/>
            <person name="Kalinowski J."/>
        </authorList>
    </citation>
    <scope>NUCLEOTIDE SEQUENCE [LARGE SCALE GENOMIC DNA]</scope>
    <source>
        <strain evidence="13">YIM 70093</strain>
    </source>
</reference>
<dbReference type="REBASE" id="60690">
    <property type="entry name" value="Cha44683ORF3560P"/>
</dbReference>
<keyword evidence="7" id="KW-0255">Endonuclease</keyword>
<dbReference type="Gene3D" id="3.40.50.300">
    <property type="entry name" value="P-loop containing nucleotide triphosphate hydrolases"/>
    <property type="match status" value="2"/>
</dbReference>
<keyword evidence="14" id="KW-1185">Reference proteome</keyword>
<feature type="domain" description="Helicase ATP-binding" evidence="12">
    <location>
        <begin position="293"/>
        <end position="463"/>
    </location>
</feature>
<comment type="function">
    <text evidence="11">Subunit R is required for both nuclease and ATPase activities, but not for modification.</text>
</comment>
<dbReference type="InterPro" id="IPR014001">
    <property type="entry name" value="Helicase_ATP-bd"/>
</dbReference>
<dbReference type="Pfam" id="PF04313">
    <property type="entry name" value="HSDR_N"/>
    <property type="match status" value="1"/>
</dbReference>
<dbReference type="GO" id="GO:0009035">
    <property type="term" value="F:type I site-specific deoxyribonuclease activity"/>
    <property type="evidence" value="ECO:0007669"/>
    <property type="project" value="UniProtKB-EC"/>
</dbReference>
<dbReference type="HOGENOM" id="CLU_004848_2_1_11"/>
<keyword evidence="5 11" id="KW-0547">Nucleotide-binding</keyword>
<dbReference type="PROSITE" id="PS51192">
    <property type="entry name" value="HELICASE_ATP_BIND_1"/>
    <property type="match status" value="1"/>
</dbReference>
<dbReference type="RefSeq" id="WP_015400145.1">
    <property type="nucleotide sequence ID" value="NC_020302.1"/>
</dbReference>
<dbReference type="InterPro" id="IPR004473">
    <property type="entry name" value="Restrct_endonuc_typeI_HsdR"/>
</dbReference>
<dbReference type="Pfam" id="PF18766">
    <property type="entry name" value="SWI2_SNF2"/>
    <property type="match status" value="1"/>
</dbReference>
<dbReference type="InterPro" id="IPR055180">
    <property type="entry name" value="HsdR_RecA-like_helicase_dom_2"/>
</dbReference>
<name>M1NW49_9CORY</name>
<evidence type="ECO:0000256" key="6">
    <source>
        <dbReference type="ARBA" id="ARBA00022747"/>
    </source>
</evidence>
<evidence type="ECO:0000256" key="1">
    <source>
        <dbReference type="ARBA" id="ARBA00000851"/>
    </source>
</evidence>
<evidence type="ECO:0000256" key="9">
    <source>
        <dbReference type="ARBA" id="ARBA00022840"/>
    </source>
</evidence>
<dbReference type="GO" id="GO:0005524">
    <property type="term" value="F:ATP binding"/>
    <property type="evidence" value="ECO:0007669"/>
    <property type="project" value="UniProtKB-KW"/>
</dbReference>
<gene>
    <name evidence="13" type="ORF">A605_03570</name>
</gene>
<evidence type="ECO:0000256" key="7">
    <source>
        <dbReference type="ARBA" id="ARBA00022759"/>
    </source>
</evidence>
<dbReference type="EMBL" id="CP003697">
    <property type="protein sequence ID" value="AGF71725.1"/>
    <property type="molecule type" value="Genomic_DNA"/>
</dbReference>
<dbReference type="SMART" id="SM00487">
    <property type="entry name" value="DEXDc"/>
    <property type="match status" value="1"/>
</dbReference>
<dbReference type="InterPro" id="IPR007409">
    <property type="entry name" value="Restrct_endonuc_type1_HsdR_N"/>
</dbReference>
<dbReference type="Gene3D" id="3.90.1570.50">
    <property type="match status" value="1"/>
</dbReference>
<dbReference type="PANTHER" id="PTHR30195">
    <property type="entry name" value="TYPE I SITE-SPECIFIC DEOXYRIBONUCLEASE PROTEIN SUBUNIT M AND R"/>
    <property type="match status" value="1"/>
</dbReference>
<evidence type="ECO:0000313" key="13">
    <source>
        <dbReference type="EMBL" id="AGF71725.1"/>
    </source>
</evidence>
<dbReference type="NCBIfam" id="TIGR00348">
    <property type="entry name" value="hsdR"/>
    <property type="match status" value="1"/>
</dbReference>
<dbReference type="STRING" id="1121362.A605_03570"/>
<organism evidence="13 14">
    <name type="scientific">Corynebacterium halotolerans YIM 70093 = DSM 44683</name>
    <dbReference type="NCBI Taxonomy" id="1121362"/>
    <lineage>
        <taxon>Bacteria</taxon>
        <taxon>Bacillati</taxon>
        <taxon>Actinomycetota</taxon>
        <taxon>Actinomycetes</taxon>
        <taxon>Mycobacteriales</taxon>
        <taxon>Corynebacteriaceae</taxon>
        <taxon>Corynebacterium</taxon>
    </lineage>
</organism>
<dbReference type="AlphaFoldDB" id="M1NW49"/>
<comment type="similarity">
    <text evidence="2 11">Belongs to the HsdR family.</text>
</comment>
<comment type="subunit">
    <text evidence="3 11">The type I restriction/modification system is composed of three polypeptides R, M and S.</text>
</comment>
<dbReference type="InterPro" id="IPR027417">
    <property type="entry name" value="P-loop_NTPase"/>
</dbReference>
<dbReference type="eggNOG" id="COG0610">
    <property type="taxonomic scope" value="Bacteria"/>
</dbReference>
<comment type="catalytic activity">
    <reaction evidence="1 11">
        <text>Endonucleolytic cleavage of DNA to give random double-stranded fragments with terminal 5'-phosphates, ATP is simultaneously hydrolyzed.</text>
        <dbReference type="EC" id="3.1.21.3"/>
    </reaction>
</comment>
<evidence type="ECO:0000256" key="5">
    <source>
        <dbReference type="ARBA" id="ARBA00022741"/>
    </source>
</evidence>
<dbReference type="CDD" id="cd18800">
    <property type="entry name" value="SF2_C_EcoR124I-like"/>
    <property type="match status" value="1"/>
</dbReference>
<dbReference type="KEGG" id="chn:A605_03570"/>
<accession>M1NW49</accession>